<dbReference type="OrthoDB" id="9802672at2"/>
<dbReference type="CDD" id="cd01025">
    <property type="entry name" value="TOPRIM_recR"/>
    <property type="match status" value="1"/>
</dbReference>
<dbReference type="HAMAP" id="MF_00017">
    <property type="entry name" value="RecR"/>
    <property type="match status" value="1"/>
</dbReference>
<feature type="domain" description="Toprim" evidence="8">
    <location>
        <begin position="80"/>
        <end position="176"/>
    </location>
</feature>
<dbReference type="Pfam" id="PF21176">
    <property type="entry name" value="RecR_HhH"/>
    <property type="match status" value="1"/>
</dbReference>
<dbReference type="SMART" id="SM00493">
    <property type="entry name" value="TOPRIM"/>
    <property type="match status" value="1"/>
</dbReference>
<organism evidence="9 10">
    <name type="scientific">Weissella oryzae (strain DSM 25784 / JCM 18191 / LMG 30913 / SG25)</name>
    <dbReference type="NCBI Taxonomy" id="1329250"/>
    <lineage>
        <taxon>Bacteria</taxon>
        <taxon>Bacillati</taxon>
        <taxon>Bacillota</taxon>
        <taxon>Bacilli</taxon>
        <taxon>Lactobacillales</taxon>
        <taxon>Lactobacillaceae</taxon>
        <taxon>Weissella</taxon>
    </lineage>
</organism>
<evidence type="ECO:0000256" key="4">
    <source>
        <dbReference type="ARBA" id="ARBA00022833"/>
    </source>
</evidence>
<evidence type="ECO:0000313" key="9">
    <source>
        <dbReference type="EMBL" id="GAK29998.1"/>
    </source>
</evidence>
<dbReference type="Gene3D" id="3.40.1360.10">
    <property type="match status" value="1"/>
</dbReference>
<evidence type="ECO:0000256" key="5">
    <source>
        <dbReference type="ARBA" id="ARBA00023172"/>
    </source>
</evidence>
<dbReference type="GO" id="GO:0006281">
    <property type="term" value="P:DNA repair"/>
    <property type="evidence" value="ECO:0007669"/>
    <property type="project" value="UniProtKB-UniRule"/>
</dbReference>
<keyword evidence="2 7" id="KW-0227">DNA damage</keyword>
<dbReference type="PANTHER" id="PTHR30446">
    <property type="entry name" value="RECOMBINATION PROTEIN RECR"/>
    <property type="match status" value="1"/>
</dbReference>
<dbReference type="GO" id="GO:0006310">
    <property type="term" value="P:DNA recombination"/>
    <property type="evidence" value="ECO:0007669"/>
    <property type="project" value="UniProtKB-UniRule"/>
</dbReference>
<keyword evidence="4 7" id="KW-0862">Zinc</keyword>
<dbReference type="NCBIfam" id="TIGR00615">
    <property type="entry name" value="recR"/>
    <property type="match status" value="1"/>
</dbReference>
<dbReference type="InterPro" id="IPR023627">
    <property type="entry name" value="Rcmb_RecR"/>
</dbReference>
<dbReference type="Gene3D" id="1.10.8.420">
    <property type="entry name" value="RecR Domain 1"/>
    <property type="match status" value="1"/>
</dbReference>
<evidence type="ECO:0000256" key="3">
    <source>
        <dbReference type="ARBA" id="ARBA00022771"/>
    </source>
</evidence>
<dbReference type="Gene3D" id="3.30.60.80">
    <property type="match status" value="1"/>
</dbReference>
<dbReference type="PROSITE" id="PS01300">
    <property type="entry name" value="RECR"/>
    <property type="match status" value="1"/>
</dbReference>
<dbReference type="Pfam" id="PF21175">
    <property type="entry name" value="RecR_C"/>
    <property type="match status" value="1"/>
</dbReference>
<dbReference type="PROSITE" id="PS50880">
    <property type="entry name" value="TOPRIM"/>
    <property type="match status" value="1"/>
</dbReference>
<dbReference type="InterPro" id="IPR015967">
    <property type="entry name" value="Rcmb_RecR_Znf"/>
</dbReference>
<proteinExistence type="inferred from homology"/>
<evidence type="ECO:0000256" key="7">
    <source>
        <dbReference type="HAMAP-Rule" id="MF_00017"/>
    </source>
</evidence>
<dbReference type="RefSeq" id="WP_027698143.1">
    <property type="nucleotide sequence ID" value="NZ_DF820484.1"/>
</dbReference>
<protein>
    <recommendedName>
        <fullName evidence="7">Recombination protein RecR</fullName>
    </recommendedName>
</protein>
<evidence type="ECO:0000259" key="8">
    <source>
        <dbReference type="PROSITE" id="PS50880"/>
    </source>
</evidence>
<dbReference type="InterPro" id="IPR006171">
    <property type="entry name" value="TOPRIM_dom"/>
</dbReference>
<keyword evidence="1 7" id="KW-0479">Metal-binding</keyword>
<dbReference type="PANTHER" id="PTHR30446:SF0">
    <property type="entry name" value="RECOMBINATION PROTEIN RECR"/>
    <property type="match status" value="1"/>
</dbReference>
<dbReference type="EMBL" id="DF820484">
    <property type="protein sequence ID" value="GAK29998.1"/>
    <property type="molecule type" value="Genomic_DNA"/>
</dbReference>
<sequence length="199" mass="21682">MQYPEPIARLIDSYTKLPGIGIKSATRLAIHTMEMAEQDVTGFAQALISVKRDLHFCSICGNFTETDPCAICADPDRDQSTIIVVEEVKDLMAIENAGEYRGLYHVLHGVLSPLNGKGPDDINIDTLVKRLQSHDEIEEIIVATNANAEGEATAMYLSRLLKPAGIRVSRLATGLSVGSDIDYADQITLIKAVEGRTLL</sequence>
<dbReference type="SUPFAM" id="SSF111304">
    <property type="entry name" value="Recombination protein RecR"/>
    <property type="match status" value="1"/>
</dbReference>
<comment type="function">
    <text evidence="7">May play a role in DNA repair. It seems to be involved in an RecBC-independent recombinational process of DNA repair. It may act with RecF and RecO.</text>
</comment>
<keyword evidence="5 7" id="KW-0233">DNA recombination</keyword>
<comment type="similarity">
    <text evidence="7">Belongs to the RecR family.</text>
</comment>
<reference evidence="10" key="1">
    <citation type="journal article" date="2014" name="Genome Announc.">
        <title>Draft genome sequence of Weissella oryzae SG25T, isolated from fermented rice grains.</title>
        <authorList>
            <person name="Tanizawa Y."/>
            <person name="Fujisawa T."/>
            <person name="Mochizuki T."/>
            <person name="Kaminuma E."/>
            <person name="Suzuki Y."/>
            <person name="Nakamura Y."/>
            <person name="Tohno M."/>
        </authorList>
    </citation>
    <scope>NUCLEOTIDE SEQUENCE [LARGE SCALE GENOMIC DNA]</scope>
    <source>
        <strain evidence="10">DSM 25784 / JCM 18191 / LMG 30913 / SG25</strain>
    </source>
</reference>
<keyword evidence="6 7" id="KW-0234">DNA repair</keyword>
<gene>
    <name evidence="7 9" type="primary">recR</name>
    <name evidence="9" type="ORF">WOSG25_010850</name>
</gene>
<dbReference type="eggNOG" id="COG0353">
    <property type="taxonomic scope" value="Bacteria"/>
</dbReference>
<keyword evidence="10" id="KW-1185">Reference proteome</keyword>
<dbReference type="Pfam" id="PF02132">
    <property type="entry name" value="RecR_ZnF"/>
    <property type="match status" value="1"/>
</dbReference>
<accession>A0A069CS05</accession>
<evidence type="ECO:0000313" key="10">
    <source>
        <dbReference type="Proteomes" id="UP000030643"/>
    </source>
</evidence>
<feature type="zinc finger region" description="C4-type" evidence="7">
    <location>
        <begin position="57"/>
        <end position="72"/>
    </location>
</feature>
<keyword evidence="3 7" id="KW-0863">Zinc-finger</keyword>
<dbReference type="InterPro" id="IPR034137">
    <property type="entry name" value="TOPRIM_RecR"/>
</dbReference>
<dbReference type="Gene3D" id="6.10.250.240">
    <property type="match status" value="1"/>
</dbReference>
<dbReference type="Pfam" id="PF13662">
    <property type="entry name" value="Toprim_4"/>
    <property type="match status" value="1"/>
</dbReference>
<dbReference type="InterPro" id="IPR000093">
    <property type="entry name" value="DNA_Rcmb_RecR"/>
</dbReference>
<evidence type="ECO:0000256" key="1">
    <source>
        <dbReference type="ARBA" id="ARBA00022723"/>
    </source>
</evidence>
<name>A0A069CS05_WEIOS</name>
<dbReference type="Proteomes" id="UP000030643">
    <property type="component" value="Unassembled WGS sequence"/>
</dbReference>
<dbReference type="STRING" id="1329250.WOSG25_010850"/>
<dbReference type="GO" id="GO:0003677">
    <property type="term" value="F:DNA binding"/>
    <property type="evidence" value="ECO:0007669"/>
    <property type="project" value="UniProtKB-UniRule"/>
</dbReference>
<evidence type="ECO:0000256" key="6">
    <source>
        <dbReference type="ARBA" id="ARBA00023204"/>
    </source>
</evidence>
<evidence type="ECO:0000256" key="2">
    <source>
        <dbReference type="ARBA" id="ARBA00022763"/>
    </source>
</evidence>
<dbReference type="GO" id="GO:0008270">
    <property type="term" value="F:zinc ion binding"/>
    <property type="evidence" value="ECO:0007669"/>
    <property type="project" value="UniProtKB-KW"/>
</dbReference>
<dbReference type="AlphaFoldDB" id="A0A069CS05"/>